<evidence type="ECO:0000313" key="2">
    <source>
        <dbReference type="EMBL" id="MBW0479580.1"/>
    </source>
</evidence>
<evidence type="ECO:0000313" key="3">
    <source>
        <dbReference type="Proteomes" id="UP000765509"/>
    </source>
</evidence>
<dbReference type="Proteomes" id="UP000765509">
    <property type="component" value="Unassembled WGS sequence"/>
</dbReference>
<gene>
    <name evidence="2" type="ORF">O181_019295</name>
</gene>
<protein>
    <submittedName>
        <fullName evidence="2">Uncharacterized protein</fullName>
    </submittedName>
</protein>
<comment type="caution">
    <text evidence="2">The sequence shown here is derived from an EMBL/GenBank/DDBJ whole genome shotgun (WGS) entry which is preliminary data.</text>
</comment>
<dbReference type="AlphaFoldDB" id="A0A9Q3CBI5"/>
<dbReference type="OrthoDB" id="3036073at2759"/>
<keyword evidence="3" id="KW-1185">Reference proteome</keyword>
<reference evidence="2" key="1">
    <citation type="submission" date="2021-03" db="EMBL/GenBank/DDBJ databases">
        <title>Draft genome sequence of rust myrtle Austropuccinia psidii MF-1, a brazilian biotype.</title>
        <authorList>
            <person name="Quecine M.C."/>
            <person name="Pachon D.M.R."/>
            <person name="Bonatelli M.L."/>
            <person name="Correr F.H."/>
            <person name="Franceschini L.M."/>
            <person name="Leite T.F."/>
            <person name="Margarido G.R.A."/>
            <person name="Almeida C.A."/>
            <person name="Ferrarezi J.A."/>
            <person name="Labate C.A."/>
        </authorList>
    </citation>
    <scope>NUCLEOTIDE SEQUENCE</scope>
    <source>
        <strain evidence="2">MF-1</strain>
    </source>
</reference>
<accession>A0A9Q3CBI5</accession>
<organism evidence="2 3">
    <name type="scientific">Austropuccinia psidii MF-1</name>
    <dbReference type="NCBI Taxonomy" id="1389203"/>
    <lineage>
        <taxon>Eukaryota</taxon>
        <taxon>Fungi</taxon>
        <taxon>Dikarya</taxon>
        <taxon>Basidiomycota</taxon>
        <taxon>Pucciniomycotina</taxon>
        <taxon>Pucciniomycetes</taxon>
        <taxon>Pucciniales</taxon>
        <taxon>Sphaerophragmiaceae</taxon>
        <taxon>Austropuccinia</taxon>
    </lineage>
</organism>
<name>A0A9Q3CBI5_9BASI</name>
<evidence type="ECO:0000256" key="1">
    <source>
        <dbReference type="SAM" id="MobiDB-lite"/>
    </source>
</evidence>
<dbReference type="EMBL" id="AVOT02005638">
    <property type="protein sequence ID" value="MBW0479580.1"/>
    <property type="molecule type" value="Genomic_DNA"/>
</dbReference>
<feature type="region of interest" description="Disordered" evidence="1">
    <location>
        <begin position="1"/>
        <end position="20"/>
    </location>
</feature>
<sequence>MDIPPSSHHDSLEELWDEEEEKKEIETMVKVAPSSYHQYFYVLSKVQAEKCTPHCAYDHHIELEGCLPPVGVIYTLSNQDSDAVRA</sequence>
<proteinExistence type="predicted"/>